<dbReference type="Pfam" id="PF13580">
    <property type="entry name" value="SIS_2"/>
    <property type="match status" value="1"/>
</dbReference>
<evidence type="ECO:0000313" key="2">
    <source>
        <dbReference type="EMBL" id="NYZ25025.1"/>
    </source>
</evidence>
<accession>A0ABX2TN86</accession>
<evidence type="ECO:0000313" key="3">
    <source>
        <dbReference type="Proteomes" id="UP000584642"/>
    </source>
</evidence>
<dbReference type="RefSeq" id="WP_180286797.1">
    <property type="nucleotide sequence ID" value="NZ_JABFDB010000051.1"/>
</dbReference>
<reference evidence="2 3" key="1">
    <citation type="submission" date="2020-05" db="EMBL/GenBank/DDBJ databases">
        <title>Azospirillum oleiclasticum sp. nov, a nitrogen-fixing and heavy crude oil-emulsifying bacterium isolated from the crude oil of Yumen Oilfield.</title>
        <authorList>
            <person name="Wu D."/>
            <person name="Cai M."/>
            <person name="Zhang X."/>
        </authorList>
    </citation>
    <scope>NUCLEOTIDE SEQUENCE [LARGE SCALE GENOMIC DNA]</scope>
    <source>
        <strain evidence="2 3">ROY-1-1-2</strain>
    </source>
</reference>
<dbReference type="PANTHER" id="PTHR30390:SF7">
    <property type="entry name" value="PHOSPHOHEPTOSE ISOMERASE"/>
    <property type="match status" value="1"/>
</dbReference>
<dbReference type="CDD" id="cd05006">
    <property type="entry name" value="SIS_GmhA"/>
    <property type="match status" value="1"/>
</dbReference>
<organism evidence="2 3">
    <name type="scientific">Azospirillum oleiclasticum</name>
    <dbReference type="NCBI Taxonomy" id="2735135"/>
    <lineage>
        <taxon>Bacteria</taxon>
        <taxon>Pseudomonadati</taxon>
        <taxon>Pseudomonadota</taxon>
        <taxon>Alphaproteobacteria</taxon>
        <taxon>Rhodospirillales</taxon>
        <taxon>Azospirillaceae</taxon>
        <taxon>Azospirillum</taxon>
    </lineage>
</organism>
<dbReference type="Gene3D" id="3.40.50.10490">
    <property type="entry name" value="Glucose-6-phosphate isomerase like protein, domain 1"/>
    <property type="match status" value="1"/>
</dbReference>
<feature type="domain" description="SIS" evidence="1">
    <location>
        <begin position="37"/>
        <end position="195"/>
    </location>
</feature>
<protein>
    <submittedName>
        <fullName evidence="2">SIS domain-containing protein</fullName>
    </submittedName>
</protein>
<gene>
    <name evidence="2" type="ORF">HND93_35425</name>
</gene>
<dbReference type="PANTHER" id="PTHR30390">
    <property type="entry name" value="SEDOHEPTULOSE 7-PHOSPHATE ISOMERASE / DNAA INITIATOR-ASSOCIATING FACTOR FOR REPLICATION INITIATION"/>
    <property type="match status" value="1"/>
</dbReference>
<dbReference type="SUPFAM" id="SSF53697">
    <property type="entry name" value="SIS domain"/>
    <property type="match status" value="1"/>
</dbReference>
<dbReference type="PROSITE" id="PS51464">
    <property type="entry name" value="SIS"/>
    <property type="match status" value="1"/>
</dbReference>
<sequence>MKGTLASYFSTLDALCRTTEVTNADGRAIALDEGIRWFQRMGRETHACGNTLMFIGNGGSAGIASHTAIDYMKNGGMRARVFTDGAALTCLGNDLGYENVYATQIEYHARPGDLLIAISSSGNSMNIRNAVTAARAKDCVVATFSGFKPDNALRAMGDMNFYVPSMEYGFVELGHQILLHAALDLAMGWHAPAGAAKTLESLGEIVR</sequence>
<dbReference type="InterPro" id="IPR035461">
    <property type="entry name" value="GmhA/DiaA"/>
</dbReference>
<dbReference type="InterPro" id="IPR050099">
    <property type="entry name" value="SIS_GmhA/DiaA_subfam"/>
</dbReference>
<dbReference type="EMBL" id="JABFDB010000051">
    <property type="protein sequence ID" value="NYZ25025.1"/>
    <property type="molecule type" value="Genomic_DNA"/>
</dbReference>
<proteinExistence type="predicted"/>
<dbReference type="Proteomes" id="UP000584642">
    <property type="component" value="Unassembled WGS sequence"/>
</dbReference>
<dbReference type="InterPro" id="IPR046348">
    <property type="entry name" value="SIS_dom_sf"/>
</dbReference>
<comment type="caution">
    <text evidence="2">The sequence shown here is derived from an EMBL/GenBank/DDBJ whole genome shotgun (WGS) entry which is preliminary data.</text>
</comment>
<evidence type="ECO:0000259" key="1">
    <source>
        <dbReference type="PROSITE" id="PS51464"/>
    </source>
</evidence>
<dbReference type="InterPro" id="IPR001347">
    <property type="entry name" value="SIS_dom"/>
</dbReference>
<keyword evidence="3" id="KW-1185">Reference proteome</keyword>
<name>A0ABX2TN86_9PROT</name>